<dbReference type="AlphaFoldDB" id="A0A5N5GF63"/>
<reference evidence="4 5" key="2">
    <citation type="submission" date="2019-11" db="EMBL/GenBank/DDBJ databases">
        <title>A de novo genome assembly of a pear dwarfing rootstock.</title>
        <authorList>
            <person name="Wang F."/>
            <person name="Wang J."/>
            <person name="Li S."/>
            <person name="Zhang Y."/>
            <person name="Fang M."/>
            <person name="Ma L."/>
            <person name="Zhao Y."/>
            <person name="Jiang S."/>
        </authorList>
    </citation>
    <scope>NUCLEOTIDE SEQUENCE [LARGE SCALE GENOMIC DNA]</scope>
    <source>
        <strain evidence="4">S2</strain>
        <tissue evidence="4">Leaf</tissue>
    </source>
</reference>
<dbReference type="EMBL" id="SMOL01000469">
    <property type="protein sequence ID" value="KAB2612122.1"/>
    <property type="molecule type" value="Genomic_DNA"/>
</dbReference>
<proteinExistence type="inferred from homology"/>
<dbReference type="Gene3D" id="3.30.559.10">
    <property type="entry name" value="Chloramphenicol acetyltransferase-like domain"/>
    <property type="match status" value="2"/>
</dbReference>
<reference evidence="4 5" key="1">
    <citation type="submission" date="2019-09" db="EMBL/GenBank/DDBJ databases">
        <authorList>
            <person name="Ou C."/>
        </authorList>
    </citation>
    <scope>NUCLEOTIDE SEQUENCE [LARGE SCALE GENOMIC DNA]</scope>
    <source>
        <strain evidence="4">S2</strain>
        <tissue evidence="4">Leaf</tissue>
    </source>
</reference>
<dbReference type="PANTHER" id="PTHR31642">
    <property type="entry name" value="TRICHOTHECENE 3-O-ACETYLTRANSFERASE"/>
    <property type="match status" value="1"/>
</dbReference>
<keyword evidence="3" id="KW-0012">Acyltransferase</keyword>
<dbReference type="Proteomes" id="UP000327157">
    <property type="component" value="Unassembled WGS sequence"/>
</dbReference>
<evidence type="ECO:0000313" key="4">
    <source>
        <dbReference type="EMBL" id="KAB2612122.1"/>
    </source>
</evidence>
<evidence type="ECO:0000256" key="3">
    <source>
        <dbReference type="ARBA" id="ARBA00023315"/>
    </source>
</evidence>
<keyword evidence="5" id="KW-1185">Reference proteome</keyword>
<dbReference type="PANTHER" id="PTHR31642:SF11">
    <property type="entry name" value="SHIKIMATE O-HYDROXYCINNAMOYLTRANSFERASE"/>
    <property type="match status" value="1"/>
</dbReference>
<evidence type="ECO:0000313" key="5">
    <source>
        <dbReference type="Proteomes" id="UP000327157"/>
    </source>
</evidence>
<sequence>MITRSTIVYSTYEILAGHVWKCGSNSGELPDDRKNKLHVVDGRSRLQPPLPLCFFGNVIVTATLISWGDLQSKQHDTLQQIDFLELQPDLSALVRGAGSLTSPNIGITSWVGVPSYVFLDGVDLFLLSYSGSANNGGSLSVAISLQSEHMKSFSKLFYDIY</sequence>
<dbReference type="InterPro" id="IPR050317">
    <property type="entry name" value="Plant_Fungal_Acyltransferase"/>
</dbReference>
<name>A0A5N5GF63_9ROSA</name>
<comment type="caution">
    <text evidence="4">The sequence shown here is derived from an EMBL/GenBank/DDBJ whole genome shotgun (WGS) entry which is preliminary data.</text>
</comment>
<protein>
    <submittedName>
        <fullName evidence="4">Shikimate O-hydroxycinnamoyltransferase-like</fullName>
    </submittedName>
</protein>
<dbReference type="Pfam" id="PF02458">
    <property type="entry name" value="Transferase"/>
    <property type="match status" value="1"/>
</dbReference>
<evidence type="ECO:0000256" key="2">
    <source>
        <dbReference type="ARBA" id="ARBA00022679"/>
    </source>
</evidence>
<dbReference type="OrthoDB" id="671439at2759"/>
<dbReference type="GO" id="GO:0016747">
    <property type="term" value="F:acyltransferase activity, transferring groups other than amino-acyl groups"/>
    <property type="evidence" value="ECO:0007669"/>
    <property type="project" value="TreeGrafter"/>
</dbReference>
<gene>
    <name evidence="4" type="ORF">D8674_039699</name>
</gene>
<dbReference type="InterPro" id="IPR023213">
    <property type="entry name" value="CAT-like_dom_sf"/>
</dbReference>
<evidence type="ECO:0000256" key="1">
    <source>
        <dbReference type="ARBA" id="ARBA00009861"/>
    </source>
</evidence>
<accession>A0A5N5GF63</accession>
<keyword evidence="2 4" id="KW-0808">Transferase</keyword>
<organism evidence="4 5">
    <name type="scientific">Pyrus ussuriensis x Pyrus communis</name>
    <dbReference type="NCBI Taxonomy" id="2448454"/>
    <lineage>
        <taxon>Eukaryota</taxon>
        <taxon>Viridiplantae</taxon>
        <taxon>Streptophyta</taxon>
        <taxon>Embryophyta</taxon>
        <taxon>Tracheophyta</taxon>
        <taxon>Spermatophyta</taxon>
        <taxon>Magnoliopsida</taxon>
        <taxon>eudicotyledons</taxon>
        <taxon>Gunneridae</taxon>
        <taxon>Pentapetalae</taxon>
        <taxon>rosids</taxon>
        <taxon>fabids</taxon>
        <taxon>Rosales</taxon>
        <taxon>Rosaceae</taxon>
        <taxon>Amygdaloideae</taxon>
        <taxon>Maleae</taxon>
        <taxon>Pyrus</taxon>
    </lineage>
</organism>
<comment type="similarity">
    <text evidence="1">Belongs to the plant acyltransferase family.</text>
</comment>